<feature type="region of interest" description="Disordered" evidence="1">
    <location>
        <begin position="49"/>
        <end position="95"/>
    </location>
</feature>
<dbReference type="Proteomes" id="UP000625711">
    <property type="component" value="Unassembled WGS sequence"/>
</dbReference>
<dbReference type="AlphaFoldDB" id="A0A834I2Q4"/>
<feature type="compositionally biased region" description="Low complexity" evidence="1">
    <location>
        <begin position="49"/>
        <end position="58"/>
    </location>
</feature>
<protein>
    <submittedName>
        <fullName evidence="2">Uncharacterized protein</fullName>
    </submittedName>
</protein>
<proteinExistence type="predicted"/>
<sequence>MEQWKSALERAACTECPQGKYRILALEKHLLQVGYGSRICLNLRNSSQNRRNRLCSSQDNKQATTSRKNDSHSEGYFVKSSQVPEKPSPAPPSFF</sequence>
<reference evidence="2" key="1">
    <citation type="submission" date="2020-08" db="EMBL/GenBank/DDBJ databases">
        <title>Genome sequencing and assembly of the red palm weevil Rhynchophorus ferrugineus.</title>
        <authorList>
            <person name="Dias G.B."/>
            <person name="Bergman C.M."/>
            <person name="Manee M."/>
        </authorList>
    </citation>
    <scope>NUCLEOTIDE SEQUENCE</scope>
    <source>
        <strain evidence="2">AA-2017</strain>
        <tissue evidence="2">Whole larva</tissue>
    </source>
</reference>
<gene>
    <name evidence="2" type="ORF">GWI33_017005</name>
</gene>
<name>A0A834I2Q4_RHYFE</name>
<feature type="compositionally biased region" description="Pro residues" evidence="1">
    <location>
        <begin position="86"/>
        <end position="95"/>
    </location>
</feature>
<evidence type="ECO:0000313" key="2">
    <source>
        <dbReference type="EMBL" id="KAF7269995.1"/>
    </source>
</evidence>
<organism evidence="2 3">
    <name type="scientific">Rhynchophorus ferrugineus</name>
    <name type="common">Red palm weevil</name>
    <name type="synonym">Curculio ferrugineus</name>
    <dbReference type="NCBI Taxonomy" id="354439"/>
    <lineage>
        <taxon>Eukaryota</taxon>
        <taxon>Metazoa</taxon>
        <taxon>Ecdysozoa</taxon>
        <taxon>Arthropoda</taxon>
        <taxon>Hexapoda</taxon>
        <taxon>Insecta</taxon>
        <taxon>Pterygota</taxon>
        <taxon>Neoptera</taxon>
        <taxon>Endopterygota</taxon>
        <taxon>Coleoptera</taxon>
        <taxon>Polyphaga</taxon>
        <taxon>Cucujiformia</taxon>
        <taxon>Curculionidae</taxon>
        <taxon>Dryophthorinae</taxon>
        <taxon>Rhynchophorus</taxon>
    </lineage>
</organism>
<evidence type="ECO:0000313" key="3">
    <source>
        <dbReference type="Proteomes" id="UP000625711"/>
    </source>
</evidence>
<accession>A0A834I2Q4</accession>
<comment type="caution">
    <text evidence="2">The sequence shown here is derived from an EMBL/GenBank/DDBJ whole genome shotgun (WGS) entry which is preliminary data.</text>
</comment>
<keyword evidence="3" id="KW-1185">Reference proteome</keyword>
<dbReference type="EMBL" id="JAACXV010014150">
    <property type="protein sequence ID" value="KAF7269995.1"/>
    <property type="molecule type" value="Genomic_DNA"/>
</dbReference>
<evidence type="ECO:0000256" key="1">
    <source>
        <dbReference type="SAM" id="MobiDB-lite"/>
    </source>
</evidence>